<dbReference type="EMBL" id="FPAG01000001">
    <property type="protein sequence ID" value="SFS32816.1"/>
    <property type="molecule type" value="Genomic_DNA"/>
</dbReference>
<evidence type="ECO:0000313" key="2">
    <source>
        <dbReference type="Proteomes" id="UP000183209"/>
    </source>
</evidence>
<sequence>MRDCIPKEVLWVIKTTRLQQGLDEYVSTINFKLCIDNIKSSESELTSDEIKFLKNQFKSLKVEEINKKRIINSENITNIRKQGYYISMPVIFRENNCAIYYSENGTSGQFNLLIKRNNKWECYCPSRVWME</sequence>
<accession>A0A1I6NXZ3</accession>
<dbReference type="AlphaFoldDB" id="A0A1I6NXZ3"/>
<evidence type="ECO:0000313" key="1">
    <source>
        <dbReference type="EMBL" id="SFS32816.1"/>
    </source>
</evidence>
<dbReference type="Proteomes" id="UP000183209">
    <property type="component" value="Unassembled WGS sequence"/>
</dbReference>
<gene>
    <name evidence="1" type="ORF">SAMN04487906_0009</name>
</gene>
<reference evidence="1 2" key="1">
    <citation type="submission" date="2016-10" db="EMBL/GenBank/DDBJ databases">
        <authorList>
            <person name="de Groot N.N."/>
        </authorList>
    </citation>
    <scope>NUCLEOTIDE SEQUENCE [LARGE SCALE GENOMIC DNA]</scope>
    <source>
        <strain evidence="1 2">CGMCC 1.6114</strain>
    </source>
</reference>
<proteinExistence type="predicted"/>
<organism evidence="1 2">
    <name type="scientific">Zhouia amylolytica</name>
    <dbReference type="NCBI Taxonomy" id="376730"/>
    <lineage>
        <taxon>Bacteria</taxon>
        <taxon>Pseudomonadati</taxon>
        <taxon>Bacteroidota</taxon>
        <taxon>Flavobacteriia</taxon>
        <taxon>Flavobacteriales</taxon>
        <taxon>Flavobacteriaceae</taxon>
        <taxon>Zhouia</taxon>
    </lineage>
</organism>
<name>A0A1I6NXZ3_9FLAO</name>
<protein>
    <submittedName>
        <fullName evidence="1">Uncharacterized protein</fullName>
    </submittedName>
</protein>
<dbReference type="RefSeq" id="WP_074976149.1">
    <property type="nucleotide sequence ID" value="NZ_FPAG01000001.1"/>
</dbReference>